<dbReference type="EMBL" id="JBHTBJ010000007">
    <property type="protein sequence ID" value="MFC7274889.1"/>
    <property type="molecule type" value="Genomic_DNA"/>
</dbReference>
<accession>A0ABW2HSZ7</accession>
<keyword evidence="4" id="KW-0804">Transcription</keyword>
<evidence type="ECO:0000256" key="4">
    <source>
        <dbReference type="ARBA" id="ARBA00023163"/>
    </source>
</evidence>
<evidence type="ECO:0000256" key="3">
    <source>
        <dbReference type="ARBA" id="ARBA00023125"/>
    </source>
</evidence>
<evidence type="ECO:0000313" key="7">
    <source>
        <dbReference type="Proteomes" id="UP001596548"/>
    </source>
</evidence>
<dbReference type="InterPro" id="IPR005119">
    <property type="entry name" value="LysR_subst-bd"/>
</dbReference>
<sequence>MELRQLETFAAVARQGGFTRAAEHLRLAQSAVSAQVRALEAELGVPLFTRTTRRVTLTEAGELLLSRHDRIQAELAAARTDLTDLTAVLRGRVTLGATAVLGSFSLPRALASFHDRYPGVDLSLRSGLIAGLLAALDAGETDLVVGPRHADLPARFAARRLAAEHVVLALPPGHPPVTSLAGLRDEPFVCLPVGSGLHQILLEAARRAGFVPRVPFETHSAASIRDLVAAGLGVAILARSAAVAPGPPIAIHAPQPAIPHPPNAVIHRRDRPLSPAAGACRRHLIERARTT</sequence>
<keyword evidence="3" id="KW-0238">DNA-binding</keyword>
<dbReference type="PROSITE" id="PS50931">
    <property type="entry name" value="HTH_LYSR"/>
    <property type="match status" value="1"/>
</dbReference>
<keyword evidence="2" id="KW-0805">Transcription regulation</keyword>
<dbReference type="SUPFAM" id="SSF46785">
    <property type="entry name" value="Winged helix' DNA-binding domain"/>
    <property type="match status" value="1"/>
</dbReference>
<comment type="caution">
    <text evidence="6">The sequence shown here is derived from an EMBL/GenBank/DDBJ whole genome shotgun (WGS) entry which is preliminary data.</text>
</comment>
<reference evidence="7" key="1">
    <citation type="journal article" date="2019" name="Int. J. Syst. Evol. Microbiol.">
        <title>The Global Catalogue of Microorganisms (GCM) 10K type strain sequencing project: providing services to taxonomists for standard genome sequencing and annotation.</title>
        <authorList>
            <consortium name="The Broad Institute Genomics Platform"/>
            <consortium name="The Broad Institute Genome Sequencing Center for Infectious Disease"/>
            <person name="Wu L."/>
            <person name="Ma J."/>
        </authorList>
    </citation>
    <scope>NUCLEOTIDE SEQUENCE [LARGE SCALE GENOMIC DNA]</scope>
    <source>
        <strain evidence="7">XZYJT-10</strain>
    </source>
</reference>
<evidence type="ECO:0000256" key="2">
    <source>
        <dbReference type="ARBA" id="ARBA00023015"/>
    </source>
</evidence>
<dbReference type="Pfam" id="PF03466">
    <property type="entry name" value="LysR_substrate"/>
    <property type="match status" value="1"/>
</dbReference>
<name>A0ABW2HSZ7_9ACTN</name>
<dbReference type="InterPro" id="IPR036390">
    <property type="entry name" value="WH_DNA-bd_sf"/>
</dbReference>
<dbReference type="SUPFAM" id="SSF53850">
    <property type="entry name" value="Periplasmic binding protein-like II"/>
    <property type="match status" value="1"/>
</dbReference>
<protein>
    <submittedName>
        <fullName evidence="6">LysR family transcriptional regulator</fullName>
    </submittedName>
</protein>
<dbReference type="InterPro" id="IPR036388">
    <property type="entry name" value="WH-like_DNA-bd_sf"/>
</dbReference>
<dbReference type="Pfam" id="PF00126">
    <property type="entry name" value="HTH_1"/>
    <property type="match status" value="1"/>
</dbReference>
<evidence type="ECO:0000256" key="1">
    <source>
        <dbReference type="ARBA" id="ARBA00009437"/>
    </source>
</evidence>
<keyword evidence="7" id="KW-1185">Reference proteome</keyword>
<feature type="domain" description="HTH lysR-type" evidence="5">
    <location>
        <begin position="1"/>
        <end position="58"/>
    </location>
</feature>
<evidence type="ECO:0000313" key="6">
    <source>
        <dbReference type="EMBL" id="MFC7274889.1"/>
    </source>
</evidence>
<dbReference type="Gene3D" id="1.10.10.10">
    <property type="entry name" value="Winged helix-like DNA-binding domain superfamily/Winged helix DNA-binding domain"/>
    <property type="match status" value="1"/>
</dbReference>
<dbReference type="CDD" id="cd05466">
    <property type="entry name" value="PBP2_LTTR_substrate"/>
    <property type="match status" value="1"/>
</dbReference>
<dbReference type="RefSeq" id="WP_378967370.1">
    <property type="nucleotide sequence ID" value="NZ_JBHTBJ010000007.1"/>
</dbReference>
<dbReference type="Proteomes" id="UP001596548">
    <property type="component" value="Unassembled WGS sequence"/>
</dbReference>
<proteinExistence type="inferred from homology"/>
<gene>
    <name evidence="6" type="ORF">ACFQS1_12910</name>
</gene>
<dbReference type="Gene3D" id="3.40.190.290">
    <property type="match status" value="1"/>
</dbReference>
<comment type="similarity">
    <text evidence="1">Belongs to the LysR transcriptional regulatory family.</text>
</comment>
<dbReference type="InterPro" id="IPR000847">
    <property type="entry name" value="LysR_HTH_N"/>
</dbReference>
<dbReference type="PANTHER" id="PTHR30419">
    <property type="entry name" value="HTH-TYPE TRANSCRIPTIONAL REGULATOR YBHD"/>
    <property type="match status" value="1"/>
</dbReference>
<dbReference type="PRINTS" id="PR00039">
    <property type="entry name" value="HTHLYSR"/>
</dbReference>
<evidence type="ECO:0000259" key="5">
    <source>
        <dbReference type="PROSITE" id="PS50931"/>
    </source>
</evidence>
<dbReference type="InterPro" id="IPR050950">
    <property type="entry name" value="HTH-type_LysR_regulators"/>
</dbReference>
<organism evidence="6 7">
    <name type="scientific">Paractinoplanes rhizophilus</name>
    <dbReference type="NCBI Taxonomy" id="1416877"/>
    <lineage>
        <taxon>Bacteria</taxon>
        <taxon>Bacillati</taxon>
        <taxon>Actinomycetota</taxon>
        <taxon>Actinomycetes</taxon>
        <taxon>Micromonosporales</taxon>
        <taxon>Micromonosporaceae</taxon>
        <taxon>Paractinoplanes</taxon>
    </lineage>
</organism>